<dbReference type="CDD" id="cd14728">
    <property type="entry name" value="Ere-like"/>
    <property type="match status" value="1"/>
</dbReference>
<accession>A0ABP4GIE1</accession>
<dbReference type="Gene3D" id="1.20.1440.30">
    <property type="entry name" value="Biosynthetic Protein domain"/>
    <property type="match status" value="1"/>
</dbReference>
<dbReference type="Gene3D" id="3.40.1660.10">
    <property type="entry name" value="EreA-like (biosynthetic domain)"/>
    <property type="match status" value="1"/>
</dbReference>
<evidence type="ECO:0000256" key="1">
    <source>
        <dbReference type="SAM" id="SignalP"/>
    </source>
</evidence>
<feature type="signal peptide" evidence="1">
    <location>
        <begin position="1"/>
        <end position="33"/>
    </location>
</feature>
<dbReference type="Proteomes" id="UP001500037">
    <property type="component" value="Unassembled WGS sequence"/>
</dbReference>
<keyword evidence="1" id="KW-0732">Signal</keyword>
<keyword evidence="3" id="KW-1185">Reference proteome</keyword>
<dbReference type="EMBL" id="BAAALF010000010">
    <property type="protein sequence ID" value="GAA1222580.1"/>
    <property type="molecule type" value="Genomic_DNA"/>
</dbReference>
<name>A0ABP4GIE1_9ACTN</name>
<dbReference type="PANTHER" id="PTHR31299:SF0">
    <property type="entry name" value="ESTERASE, PUTATIVE (AFU_ORTHOLOGUE AFUA_1G05850)-RELATED"/>
    <property type="match status" value="1"/>
</dbReference>
<dbReference type="InterPro" id="IPR006311">
    <property type="entry name" value="TAT_signal"/>
</dbReference>
<dbReference type="InterPro" id="IPR014622">
    <property type="entry name" value="UCP036794_erythomycin"/>
</dbReference>
<sequence>MTEKTTPTVGRRPLLMAAAATVGALLAPTPAYAAPRSPSPGKPDGRDPVSALERAAHPLRSTEPGVDTADLRALGAMIGGATVVGLGEATHGSHEFFTLKERVFRYLVEERGFTTFALEIGWPSGLLIDDYVQGGRGDARQVVTEALGGSPFGREEFLHLVEWMRDHNRRRPGHRVHFMGDDIGAPRMGDAFFERVTGYVGRSHPHLLSRFTELYTGLRPLDDAIAYLGGPLAQRQRLAANAQQALDLLAGQRGTGGEEFEWTLQHARSIAQSAAFLAHDFADPRGLTAAELYRDQLMAENILWWQRHTGHKMLLSAHDGHVGYVTAEPEIYPKVQGAFLREALGDGYLAIGTTFDQGSFLSQDQSLDGPWKKFTVDAAAAGSNEYTLDRVRHRDYFLDTRSAPAAARAWLATARPTRQVGTQFPCPLDDVAIGPSYDVLIHLHRVREADLLR</sequence>
<evidence type="ECO:0000313" key="3">
    <source>
        <dbReference type="Proteomes" id="UP001500037"/>
    </source>
</evidence>
<dbReference type="PIRSF" id="PIRSF036794">
    <property type="entry name" value="UCP_erythr_ester"/>
    <property type="match status" value="1"/>
</dbReference>
<protein>
    <recommendedName>
        <fullName evidence="4">Erythromycin esterase</fullName>
    </recommendedName>
</protein>
<comment type="caution">
    <text evidence="2">The sequence shown here is derived from an EMBL/GenBank/DDBJ whole genome shotgun (WGS) entry which is preliminary data.</text>
</comment>
<gene>
    <name evidence="2" type="ORF">GCM10009665_11020</name>
</gene>
<dbReference type="InterPro" id="IPR052036">
    <property type="entry name" value="Hydrolase/PRTase-associated"/>
</dbReference>
<reference evidence="3" key="1">
    <citation type="journal article" date="2019" name="Int. J. Syst. Evol. Microbiol.">
        <title>The Global Catalogue of Microorganisms (GCM) 10K type strain sequencing project: providing services to taxonomists for standard genome sequencing and annotation.</title>
        <authorList>
            <consortium name="The Broad Institute Genomics Platform"/>
            <consortium name="The Broad Institute Genome Sequencing Center for Infectious Disease"/>
            <person name="Wu L."/>
            <person name="Ma J."/>
        </authorList>
    </citation>
    <scope>NUCLEOTIDE SEQUENCE [LARGE SCALE GENOMIC DNA]</scope>
    <source>
        <strain evidence="3">JCM 13004</strain>
    </source>
</reference>
<evidence type="ECO:0000313" key="2">
    <source>
        <dbReference type="EMBL" id="GAA1222580.1"/>
    </source>
</evidence>
<evidence type="ECO:0008006" key="4">
    <source>
        <dbReference type="Google" id="ProtNLM"/>
    </source>
</evidence>
<dbReference type="Gene3D" id="3.30.1870.10">
    <property type="entry name" value="EreA-like, domain 2"/>
    <property type="match status" value="1"/>
</dbReference>
<feature type="chain" id="PRO_5045548645" description="Erythromycin esterase" evidence="1">
    <location>
        <begin position="34"/>
        <end position="453"/>
    </location>
</feature>
<dbReference type="RefSeq" id="WP_344439811.1">
    <property type="nucleotide sequence ID" value="NZ_BAAALF010000010.1"/>
</dbReference>
<dbReference type="InterPro" id="IPR007815">
    <property type="entry name" value="Emycin_Estase"/>
</dbReference>
<dbReference type="PROSITE" id="PS51318">
    <property type="entry name" value="TAT"/>
    <property type="match status" value="1"/>
</dbReference>
<organism evidence="2 3">
    <name type="scientific">Kitasatospora nipponensis</name>
    <dbReference type="NCBI Taxonomy" id="258049"/>
    <lineage>
        <taxon>Bacteria</taxon>
        <taxon>Bacillati</taxon>
        <taxon>Actinomycetota</taxon>
        <taxon>Actinomycetes</taxon>
        <taxon>Kitasatosporales</taxon>
        <taxon>Streptomycetaceae</taxon>
        <taxon>Kitasatospora</taxon>
    </lineage>
</organism>
<dbReference type="PANTHER" id="PTHR31299">
    <property type="entry name" value="ESTERASE, PUTATIVE (AFU_ORTHOLOGUE AFUA_1G05850)-RELATED"/>
    <property type="match status" value="1"/>
</dbReference>
<dbReference type="Pfam" id="PF05139">
    <property type="entry name" value="Erythro_esteras"/>
    <property type="match status" value="1"/>
</dbReference>
<proteinExistence type="predicted"/>
<dbReference type="SUPFAM" id="SSF159501">
    <property type="entry name" value="EreA/ChaN-like"/>
    <property type="match status" value="1"/>
</dbReference>